<dbReference type="WBParaSite" id="ES5_v2.g10623.t1">
    <property type="protein sequence ID" value="ES5_v2.g10623.t1"/>
    <property type="gene ID" value="ES5_v2.g10623"/>
</dbReference>
<dbReference type="Proteomes" id="UP000887579">
    <property type="component" value="Unplaced"/>
</dbReference>
<organism evidence="1 2">
    <name type="scientific">Panagrolaimus sp. ES5</name>
    <dbReference type="NCBI Taxonomy" id="591445"/>
    <lineage>
        <taxon>Eukaryota</taxon>
        <taxon>Metazoa</taxon>
        <taxon>Ecdysozoa</taxon>
        <taxon>Nematoda</taxon>
        <taxon>Chromadorea</taxon>
        <taxon>Rhabditida</taxon>
        <taxon>Tylenchina</taxon>
        <taxon>Panagrolaimomorpha</taxon>
        <taxon>Panagrolaimoidea</taxon>
        <taxon>Panagrolaimidae</taxon>
        <taxon>Panagrolaimus</taxon>
    </lineage>
</organism>
<evidence type="ECO:0000313" key="2">
    <source>
        <dbReference type="WBParaSite" id="ES5_v2.g10623.t1"/>
    </source>
</evidence>
<name>A0AC34F190_9BILA</name>
<proteinExistence type="predicted"/>
<sequence>MKLLFLCYFLFFLNLQTTLGFPNNHRHKDNSDAGIPDIIPEDIVSYTYKKQNAPLEFRCFLDPDTNTLHCPVPITPK</sequence>
<reference evidence="2" key="1">
    <citation type="submission" date="2022-11" db="UniProtKB">
        <authorList>
            <consortium name="WormBaseParasite"/>
        </authorList>
    </citation>
    <scope>IDENTIFICATION</scope>
</reference>
<accession>A0AC34F190</accession>
<evidence type="ECO:0000313" key="1">
    <source>
        <dbReference type="Proteomes" id="UP000887579"/>
    </source>
</evidence>
<protein>
    <submittedName>
        <fullName evidence="2">Uncharacterized protein</fullName>
    </submittedName>
</protein>